<name>A0ABM7GH71_9GAMM</name>
<feature type="transmembrane region" description="Helical" evidence="1">
    <location>
        <begin position="26"/>
        <end position="52"/>
    </location>
</feature>
<organism evidence="2 3">
    <name type="scientific">Vreelandella olivaria</name>
    <dbReference type="NCBI Taxonomy" id="390919"/>
    <lineage>
        <taxon>Bacteria</taxon>
        <taxon>Pseudomonadati</taxon>
        <taxon>Pseudomonadota</taxon>
        <taxon>Gammaproteobacteria</taxon>
        <taxon>Oceanospirillales</taxon>
        <taxon>Halomonadaceae</taxon>
        <taxon>Vreelandella</taxon>
    </lineage>
</organism>
<evidence type="ECO:0000313" key="3">
    <source>
        <dbReference type="Proteomes" id="UP000289555"/>
    </source>
</evidence>
<accession>A0ABM7GH71</accession>
<keyword evidence="3" id="KW-1185">Reference proteome</keyword>
<dbReference type="EMBL" id="AP019416">
    <property type="protein sequence ID" value="BBI49987.1"/>
    <property type="molecule type" value="Genomic_DNA"/>
</dbReference>
<dbReference type="Proteomes" id="UP000289555">
    <property type="component" value="Chromosome"/>
</dbReference>
<evidence type="ECO:0000256" key="1">
    <source>
        <dbReference type="SAM" id="Phobius"/>
    </source>
</evidence>
<keyword evidence="1" id="KW-1133">Transmembrane helix</keyword>
<reference evidence="3" key="1">
    <citation type="journal article" date="2019" name="Microbiol. Resour. Announc.">
        <title>Complete Genome Sequence of Halomonas olivaria, a Moderately Halophilic Bacterium Isolated from Olive Processing Effluents, Obtained by Nanopore Sequencing.</title>
        <authorList>
            <person name="Nagata S."/>
            <person name="Ii K.M."/>
            <person name="Tsukimi T."/>
            <person name="Miura M.C."/>
            <person name="Galipon J."/>
            <person name="Arakawa K."/>
        </authorList>
    </citation>
    <scope>NUCLEOTIDE SEQUENCE [LARGE SCALE GENOMIC DNA]</scope>
    <source>
        <strain evidence="3">TYRC17</strain>
    </source>
</reference>
<sequence length="97" mass="10729">MNPPPLAQPMAEDTALMRVMRRFASLLENLIAALIAAVFLLCLALVILRYVFSIGFAGAEEVMRFLFVYSTALGHRSPFCAASISVSACLWMHCPRH</sequence>
<evidence type="ECO:0000313" key="2">
    <source>
        <dbReference type="EMBL" id="BBI49987.1"/>
    </source>
</evidence>
<gene>
    <name evidence="2" type="ORF">HORIV_24080</name>
</gene>
<proteinExistence type="predicted"/>
<protein>
    <submittedName>
        <fullName evidence="2">Uncharacterized protein</fullName>
    </submittedName>
</protein>
<keyword evidence="1" id="KW-0472">Membrane</keyword>
<keyword evidence="1" id="KW-0812">Transmembrane</keyword>